<name>A0ABV2BQH6_9GAMM</name>
<dbReference type="InterPro" id="IPR027961">
    <property type="entry name" value="DUF4442"/>
</dbReference>
<proteinExistence type="predicted"/>
<dbReference type="Proteomes" id="UP001548189">
    <property type="component" value="Unassembled WGS sequence"/>
</dbReference>
<dbReference type="InterPro" id="IPR029069">
    <property type="entry name" value="HotDog_dom_sf"/>
</dbReference>
<reference evidence="1 2" key="1">
    <citation type="submission" date="2024-06" db="EMBL/GenBank/DDBJ databases">
        <authorList>
            <person name="Li F."/>
        </authorList>
    </citation>
    <scope>NUCLEOTIDE SEQUENCE [LARGE SCALE GENOMIC DNA]</scope>
    <source>
        <strain evidence="1 2">GXAS 311</strain>
    </source>
</reference>
<dbReference type="SUPFAM" id="SSF54637">
    <property type="entry name" value="Thioesterase/thiol ester dehydrase-isomerase"/>
    <property type="match status" value="1"/>
</dbReference>
<accession>A0ABV2BQH6</accession>
<protein>
    <submittedName>
        <fullName evidence="1">DUF4442 domain-containing protein</fullName>
    </submittedName>
</protein>
<keyword evidence="2" id="KW-1185">Reference proteome</keyword>
<dbReference type="Pfam" id="PF14539">
    <property type="entry name" value="DUF4442"/>
    <property type="match status" value="1"/>
</dbReference>
<dbReference type="EMBL" id="JBEVCJ010000003">
    <property type="protein sequence ID" value="MET1254179.1"/>
    <property type="molecule type" value="Genomic_DNA"/>
</dbReference>
<organism evidence="1 2">
    <name type="scientific">Aliikangiella maris</name>
    <dbReference type="NCBI Taxonomy" id="3162458"/>
    <lineage>
        <taxon>Bacteria</taxon>
        <taxon>Pseudomonadati</taxon>
        <taxon>Pseudomonadota</taxon>
        <taxon>Gammaproteobacteria</taxon>
        <taxon>Oceanospirillales</taxon>
        <taxon>Pleioneaceae</taxon>
        <taxon>Aliikangiella</taxon>
    </lineage>
</organism>
<evidence type="ECO:0000313" key="2">
    <source>
        <dbReference type="Proteomes" id="UP001548189"/>
    </source>
</evidence>
<sequence length="160" mass="18271">MKNQLVKIVEKLQSKPKWLRHRLLNIALGSTIRFMGTARIKCEALTQQHAIFYLKNHKKIRNHAGMIHPAALTLLAQTASELLIGMNIPDDKTPQLKQVKMAFEMLTKNQVTARAKISAAQAEQLVCDEQGVIEICVELIDEKEQMPANCWITWAWKTRN</sequence>
<dbReference type="RefSeq" id="WP_353873733.1">
    <property type="nucleotide sequence ID" value="NZ_JBEVCJ010000003.1"/>
</dbReference>
<evidence type="ECO:0000313" key="1">
    <source>
        <dbReference type="EMBL" id="MET1254179.1"/>
    </source>
</evidence>
<gene>
    <name evidence="1" type="ORF">ABVT43_03465</name>
</gene>
<comment type="caution">
    <text evidence="1">The sequence shown here is derived from an EMBL/GenBank/DDBJ whole genome shotgun (WGS) entry which is preliminary data.</text>
</comment>
<dbReference type="Gene3D" id="3.10.129.10">
    <property type="entry name" value="Hotdog Thioesterase"/>
    <property type="match status" value="1"/>
</dbReference>